<keyword evidence="3" id="KW-1185">Reference proteome</keyword>
<name>A0AAV9N552_9EURO</name>
<feature type="region of interest" description="Disordered" evidence="1">
    <location>
        <begin position="102"/>
        <end position="123"/>
    </location>
</feature>
<accession>A0AAV9N552</accession>
<protein>
    <submittedName>
        <fullName evidence="2">Uncharacterized protein</fullName>
    </submittedName>
</protein>
<gene>
    <name evidence="2" type="ORF">LTR84_004004</name>
</gene>
<evidence type="ECO:0000313" key="2">
    <source>
        <dbReference type="EMBL" id="KAK5049886.1"/>
    </source>
</evidence>
<dbReference type="Proteomes" id="UP001358417">
    <property type="component" value="Unassembled WGS sequence"/>
</dbReference>
<dbReference type="RefSeq" id="XP_064704696.1">
    <property type="nucleotide sequence ID" value="XM_064847584.1"/>
</dbReference>
<organism evidence="2 3">
    <name type="scientific">Exophiala bonariae</name>
    <dbReference type="NCBI Taxonomy" id="1690606"/>
    <lineage>
        <taxon>Eukaryota</taxon>
        <taxon>Fungi</taxon>
        <taxon>Dikarya</taxon>
        <taxon>Ascomycota</taxon>
        <taxon>Pezizomycotina</taxon>
        <taxon>Eurotiomycetes</taxon>
        <taxon>Chaetothyriomycetidae</taxon>
        <taxon>Chaetothyriales</taxon>
        <taxon>Herpotrichiellaceae</taxon>
        <taxon>Exophiala</taxon>
    </lineage>
</organism>
<reference evidence="2 3" key="1">
    <citation type="submission" date="2023-08" db="EMBL/GenBank/DDBJ databases">
        <title>Black Yeasts Isolated from many extreme environments.</title>
        <authorList>
            <person name="Coleine C."/>
            <person name="Stajich J.E."/>
            <person name="Selbmann L."/>
        </authorList>
    </citation>
    <scope>NUCLEOTIDE SEQUENCE [LARGE SCALE GENOMIC DNA]</scope>
    <source>
        <strain evidence="2 3">CCFEE 5792</strain>
    </source>
</reference>
<comment type="caution">
    <text evidence="2">The sequence shown here is derived from an EMBL/GenBank/DDBJ whole genome shotgun (WGS) entry which is preliminary data.</text>
</comment>
<evidence type="ECO:0000256" key="1">
    <source>
        <dbReference type="SAM" id="MobiDB-lite"/>
    </source>
</evidence>
<evidence type="ECO:0000313" key="3">
    <source>
        <dbReference type="Proteomes" id="UP001358417"/>
    </source>
</evidence>
<proteinExistence type="predicted"/>
<dbReference type="GeneID" id="89972184"/>
<dbReference type="EMBL" id="JAVRRD010000018">
    <property type="protein sequence ID" value="KAK5049886.1"/>
    <property type="molecule type" value="Genomic_DNA"/>
</dbReference>
<feature type="compositionally biased region" description="Basic and acidic residues" evidence="1">
    <location>
        <begin position="109"/>
        <end position="123"/>
    </location>
</feature>
<dbReference type="AlphaFoldDB" id="A0AAV9N552"/>
<sequence length="482" mass="54696">MTTMQNESTAEIAAKDLVRMLELKSFDRSTVYSLFAVLPELLEAFILKYAHHRTVSSDIVEHCKKEYLSIVEGVHHGSLLSAEKQPLDDIMDLWHSHQPSLVDEEDNGLESKESAEADVKHKKLSENDLRDSDAVLTAAERAVYQSVDLNGDIYQWLLLRARREMLLASGDSKSSVSIRRMISASRPKPDRISKDQATRTQHMAFRLDWGPTAFLLEQGADAQALSCGEYLQQMWPWVADQILHLVKRMVARPNTRHNCILQDRARIRVRLHNSMVTVNVWGPTCTIVEVSEAFTWLSAALRSSPFETGIAICLPVIREVRMQKRFDRNVLMKKKFAQDINTFMCTLEMQLQPHTAASETSNCMCWYSLFKNPVVVGGCPIPRGVDRRTGRELPLGLMAELVGTRKLKQFNGKLFIKGFSAMLIPVGQNGNILLWHLAFDRSGNLISYLHRTDEHLASLDQAYVEGARHILGWCKEARYYAG</sequence>